<dbReference type="GO" id="GO:0004803">
    <property type="term" value="F:transposase activity"/>
    <property type="evidence" value="ECO:0007669"/>
    <property type="project" value="InterPro"/>
</dbReference>
<evidence type="ECO:0000313" key="2">
    <source>
        <dbReference type="EMBL" id="RGS42913.1"/>
    </source>
</evidence>
<dbReference type="PANTHER" id="PTHR34614">
    <property type="match status" value="1"/>
</dbReference>
<gene>
    <name evidence="2" type="ORF">DWX92_12525</name>
</gene>
<dbReference type="PANTHER" id="PTHR34614:SF2">
    <property type="entry name" value="TRANSPOSASE IS4-LIKE DOMAIN-CONTAINING PROTEIN"/>
    <property type="match status" value="1"/>
</dbReference>
<evidence type="ECO:0000313" key="3">
    <source>
        <dbReference type="Proteomes" id="UP000285274"/>
    </source>
</evidence>
<dbReference type="SUPFAM" id="SSF53098">
    <property type="entry name" value="Ribonuclease H-like"/>
    <property type="match status" value="1"/>
</dbReference>
<name>A0A412IS31_9FIRM</name>
<reference evidence="2 3" key="1">
    <citation type="submission" date="2018-08" db="EMBL/GenBank/DDBJ databases">
        <title>A genome reference for cultivated species of the human gut microbiota.</title>
        <authorList>
            <person name="Zou Y."/>
            <person name="Xue W."/>
            <person name="Luo G."/>
        </authorList>
    </citation>
    <scope>NUCLEOTIDE SEQUENCE [LARGE SCALE GENOMIC DNA]</scope>
    <source>
        <strain evidence="2 3">AF22-10AC</strain>
    </source>
</reference>
<dbReference type="GO" id="GO:0006313">
    <property type="term" value="P:DNA transposition"/>
    <property type="evidence" value="ECO:0007669"/>
    <property type="project" value="InterPro"/>
</dbReference>
<dbReference type="InterPro" id="IPR012337">
    <property type="entry name" value="RNaseH-like_sf"/>
</dbReference>
<dbReference type="RefSeq" id="WP_118320875.1">
    <property type="nucleotide sequence ID" value="NZ_QRVM01000132.1"/>
</dbReference>
<dbReference type="GO" id="GO:0003677">
    <property type="term" value="F:DNA binding"/>
    <property type="evidence" value="ECO:0007669"/>
    <property type="project" value="InterPro"/>
</dbReference>
<dbReference type="InterPro" id="IPR002559">
    <property type="entry name" value="Transposase_11"/>
</dbReference>
<dbReference type="EMBL" id="QRVM01000132">
    <property type="protein sequence ID" value="RGS42913.1"/>
    <property type="molecule type" value="Genomic_DNA"/>
</dbReference>
<dbReference type="Pfam" id="PF01609">
    <property type="entry name" value="DDE_Tnp_1"/>
    <property type="match status" value="1"/>
</dbReference>
<proteinExistence type="predicted"/>
<organism evidence="2 3">
    <name type="scientific">Holdemanella biformis</name>
    <dbReference type="NCBI Taxonomy" id="1735"/>
    <lineage>
        <taxon>Bacteria</taxon>
        <taxon>Bacillati</taxon>
        <taxon>Bacillota</taxon>
        <taxon>Erysipelotrichia</taxon>
        <taxon>Erysipelotrichales</taxon>
        <taxon>Erysipelotrichaceae</taxon>
        <taxon>Holdemanella</taxon>
    </lineage>
</organism>
<protein>
    <recommendedName>
        <fullName evidence="1">Transposase IS4-like domain-containing protein</fullName>
    </recommendedName>
</protein>
<sequence length="546" mass="64539">MLLKNVKVLRPKTTKIQKRNGIGYVYQVIGKSYKKDKKYTVENRKLIGKMIDEEWMIPNEYFEQYYPDVCVEQEIPEFSDTLRIGCFLVVQKIFRDLQIEDVLLSIFGDLGFFIEDIVSYMITNESCTFQYYSNFMRNHPVMDKNIRDDTQISRLLKYNIKEQDINLFLRAWNQMNNTKECIYVGYDSTNFNTNAYGIELADYGHPKVDEGLPQYNLAYAVNQKDSTPLFYELYDGSVIDNTELEIMLEEAKEYGHEKLGVLMDRGYISEKNIKALRTKGYEYILMMKQNQRICQEIIEEYGAVVQSLEGYYIGEHGVYGTTVKKQLYGQETNIHVYYDDIRASEEKVALMSRYETWEKEIEKKVSKKIATEGEMKKYRKVFKLKYDQNGYLVAYQRNSRYIKEEIRNLGFFFIITSEEMSASKALDIYRGRDNIEKMFRSLKSGIDFNKARVHTTESLKSKVFVTFIAMIVRNELFQKAEELRKKNRKAYTVPGMISELENIECTRNSVGKYRRKYALTAKQKMILKQFDMDEKYIDRSIGEFSY</sequence>
<comment type="caution">
    <text evidence="2">The sequence shown here is derived from an EMBL/GenBank/DDBJ whole genome shotgun (WGS) entry which is preliminary data.</text>
</comment>
<dbReference type="Proteomes" id="UP000285274">
    <property type="component" value="Unassembled WGS sequence"/>
</dbReference>
<accession>A0A412IS31</accession>
<dbReference type="AlphaFoldDB" id="A0A412IS31"/>
<evidence type="ECO:0000259" key="1">
    <source>
        <dbReference type="Pfam" id="PF01609"/>
    </source>
</evidence>
<feature type="domain" description="Transposase IS4-like" evidence="1">
    <location>
        <begin position="187"/>
        <end position="470"/>
    </location>
</feature>